<sequence length="198" mass="23195">MQEEEDPKEYRWESGYEKTWETIQEDESGRLEPSVTEIIQRTKRRKLLDREASVRLGIMRHVYIILDYSQAMTEQDLKPTRQICTLKILEDFIKEFHDQNPISQLGIITTQNKVAKRNSDLSNNPQRHLDVNGPHVYQEITRCSLSWRAITTECPGSGPFLSTTSSSSYFKRDPDYLCSPDNLRPRRNYCHLTKSPRS</sequence>
<dbReference type="InterPro" id="IPR007198">
    <property type="entry name" value="Ssl1-like"/>
</dbReference>
<reference evidence="2" key="1">
    <citation type="submission" date="2015-09" db="EMBL/GenBank/DDBJ databases">
        <title>Scylla olivacea transcriptome.</title>
        <authorList>
            <person name="Ikhwanuddin M."/>
        </authorList>
    </citation>
    <scope>NUCLEOTIDE SEQUENCE</scope>
</reference>
<dbReference type="Gene3D" id="3.40.50.410">
    <property type="entry name" value="von Willebrand factor, type A domain"/>
    <property type="match status" value="1"/>
</dbReference>
<name>A0A0P4WHZ5_SCYOL</name>
<dbReference type="GO" id="GO:0005675">
    <property type="term" value="C:transcription factor TFIIH holo complex"/>
    <property type="evidence" value="ECO:0007669"/>
    <property type="project" value="TreeGrafter"/>
</dbReference>
<dbReference type="PANTHER" id="PTHR12695">
    <property type="entry name" value="GENERAL TRANSCRIPTION FACTOR IIH SUBUNIT 2"/>
    <property type="match status" value="1"/>
</dbReference>
<dbReference type="InterPro" id="IPR036465">
    <property type="entry name" value="vWFA_dom_sf"/>
</dbReference>
<evidence type="ECO:0000259" key="1">
    <source>
        <dbReference type="Pfam" id="PF04056"/>
    </source>
</evidence>
<evidence type="ECO:0000313" key="2">
    <source>
        <dbReference type="EMBL" id="JAI63667.1"/>
    </source>
</evidence>
<protein>
    <recommendedName>
        <fullName evidence="1">Ssl1-like domain-containing protein</fullName>
    </recommendedName>
</protein>
<dbReference type="AlphaFoldDB" id="A0A0P4WHZ5"/>
<dbReference type="GO" id="GO:0006289">
    <property type="term" value="P:nucleotide-excision repair"/>
    <property type="evidence" value="ECO:0007669"/>
    <property type="project" value="TreeGrafter"/>
</dbReference>
<feature type="domain" description="Ssl1-like" evidence="1">
    <location>
        <begin position="65"/>
        <end position="130"/>
    </location>
</feature>
<organism evidence="2">
    <name type="scientific">Scylla olivacea</name>
    <name type="common">Orange mud crab</name>
    <name type="synonym">Cancer olivacea</name>
    <dbReference type="NCBI Taxonomy" id="85551"/>
    <lineage>
        <taxon>Eukaryota</taxon>
        <taxon>Metazoa</taxon>
        <taxon>Ecdysozoa</taxon>
        <taxon>Arthropoda</taxon>
        <taxon>Crustacea</taxon>
        <taxon>Multicrustacea</taxon>
        <taxon>Malacostraca</taxon>
        <taxon>Eumalacostraca</taxon>
        <taxon>Eucarida</taxon>
        <taxon>Decapoda</taxon>
        <taxon>Pleocyemata</taxon>
        <taxon>Brachyura</taxon>
        <taxon>Eubrachyura</taxon>
        <taxon>Portunoidea</taxon>
        <taxon>Portunidae</taxon>
        <taxon>Portuninae</taxon>
        <taxon>Scylla</taxon>
    </lineage>
</organism>
<proteinExistence type="predicted"/>
<dbReference type="PANTHER" id="PTHR12695:SF2">
    <property type="entry name" value="GENERAL TRANSCRIPTION FACTOR IIH SUBUNIT 2-RELATED"/>
    <property type="match status" value="1"/>
</dbReference>
<dbReference type="GO" id="GO:0006357">
    <property type="term" value="P:regulation of transcription by RNA polymerase II"/>
    <property type="evidence" value="ECO:0007669"/>
    <property type="project" value="TreeGrafter"/>
</dbReference>
<dbReference type="EMBL" id="GDRN01071622">
    <property type="protein sequence ID" value="JAI63667.1"/>
    <property type="molecule type" value="Transcribed_RNA"/>
</dbReference>
<accession>A0A0P4WHZ5</accession>
<dbReference type="Pfam" id="PF04056">
    <property type="entry name" value="Ssl1"/>
    <property type="match status" value="1"/>
</dbReference>